<dbReference type="PROSITE" id="PS51257">
    <property type="entry name" value="PROKAR_LIPOPROTEIN"/>
    <property type="match status" value="1"/>
</dbReference>
<reference evidence="4 5" key="1">
    <citation type="submission" date="2018-07" db="EMBL/GenBank/DDBJ databases">
        <title>Bacillus sp. YLB-04 draft genome sequence.</title>
        <authorList>
            <person name="Yu L."/>
            <person name="Tang X."/>
        </authorList>
    </citation>
    <scope>NUCLEOTIDE SEQUENCE [LARGE SCALE GENOMIC DNA]</scope>
    <source>
        <strain evidence="4 5">YLB-04</strain>
    </source>
</reference>
<comment type="caution">
    <text evidence="4">The sequence shown here is derived from an EMBL/GenBank/DDBJ whole genome shotgun (WGS) entry which is preliminary data.</text>
</comment>
<feature type="compositionally biased region" description="Basic and acidic residues" evidence="1">
    <location>
        <begin position="139"/>
        <end position="158"/>
    </location>
</feature>
<dbReference type="InterPro" id="IPR032693">
    <property type="entry name" value="YtkA-like_dom"/>
</dbReference>
<keyword evidence="5" id="KW-1185">Reference proteome</keyword>
<feature type="chain" id="PRO_5038881300" description="YtkA-like domain-containing protein" evidence="2">
    <location>
        <begin position="18"/>
        <end position="254"/>
    </location>
</feature>
<dbReference type="Pfam" id="PF13115">
    <property type="entry name" value="YtkA"/>
    <property type="match status" value="2"/>
</dbReference>
<dbReference type="RefSeq" id="WP_115450785.1">
    <property type="nucleotide sequence ID" value="NZ_QNQT01000001.1"/>
</dbReference>
<dbReference type="AlphaFoldDB" id="A0A3D8GXE7"/>
<name>A0A3D8GXE7_9BACI</name>
<evidence type="ECO:0000313" key="4">
    <source>
        <dbReference type="EMBL" id="RDU38871.1"/>
    </source>
</evidence>
<evidence type="ECO:0000256" key="1">
    <source>
        <dbReference type="SAM" id="MobiDB-lite"/>
    </source>
</evidence>
<dbReference type="OrthoDB" id="2679563at2"/>
<keyword evidence="2" id="KW-0732">Signal</keyword>
<gene>
    <name evidence="4" type="ORF">DRW41_04755</name>
</gene>
<organism evidence="4 5">
    <name type="scientific">Neobacillus piezotolerans</name>
    <dbReference type="NCBI Taxonomy" id="2259171"/>
    <lineage>
        <taxon>Bacteria</taxon>
        <taxon>Bacillati</taxon>
        <taxon>Bacillota</taxon>
        <taxon>Bacilli</taxon>
        <taxon>Bacillales</taxon>
        <taxon>Bacillaceae</taxon>
        <taxon>Neobacillus</taxon>
    </lineage>
</organism>
<evidence type="ECO:0000259" key="3">
    <source>
        <dbReference type="Pfam" id="PF13115"/>
    </source>
</evidence>
<dbReference type="Proteomes" id="UP000257144">
    <property type="component" value="Unassembled WGS sequence"/>
</dbReference>
<evidence type="ECO:0000256" key="2">
    <source>
        <dbReference type="SAM" id="SignalP"/>
    </source>
</evidence>
<accession>A0A3D8GXE7</accession>
<feature type="signal peptide" evidence="2">
    <location>
        <begin position="1"/>
        <end position="17"/>
    </location>
</feature>
<dbReference type="EMBL" id="QNQT01000001">
    <property type="protein sequence ID" value="RDU38871.1"/>
    <property type="molecule type" value="Genomic_DNA"/>
</dbReference>
<feature type="domain" description="YtkA-like" evidence="3">
    <location>
        <begin position="169"/>
        <end position="236"/>
    </location>
</feature>
<feature type="domain" description="YtkA-like" evidence="3">
    <location>
        <begin position="35"/>
        <end position="114"/>
    </location>
</feature>
<protein>
    <recommendedName>
        <fullName evidence="3">YtkA-like domain-containing protein</fullName>
    </recommendedName>
</protein>
<evidence type="ECO:0000313" key="5">
    <source>
        <dbReference type="Proteomes" id="UP000257144"/>
    </source>
</evidence>
<feature type="region of interest" description="Disordered" evidence="1">
    <location>
        <begin position="132"/>
        <end position="158"/>
    </location>
</feature>
<proteinExistence type="predicted"/>
<sequence length="254" mass="27701">MKKLLFLLIGLFALALAGCSGEKDNSESSGDDLPKMVEVSIVVPEKIDPNVETEIKAHVTQDGKNVEDANEVKFEIFKNGDKEHEMIEAKHASDGIYSIKKTFAEEGNYVVISHVTARDMHNMPKKEFVVGTPVEDNDDAGHESGDDHGSAEGHEHGHSSVAIDFPATSATAGQETLLTAAVKHDDKPLTGAQVRFEVWKDGAEKHEFLPAKETVGGTYELKHAFPTAGAWTVNVHVEKGNDLHEHQEKTVTVK</sequence>